<dbReference type="PANTHER" id="PTHR11040">
    <property type="entry name" value="ZINC/IRON TRANSPORTER"/>
    <property type="match status" value="1"/>
</dbReference>
<dbReference type="AlphaFoldDB" id="A0A0P9CCR9"/>
<feature type="transmembrane region" description="Helical" evidence="8">
    <location>
        <begin position="29"/>
        <end position="52"/>
    </location>
</feature>
<evidence type="ECO:0000313" key="10">
    <source>
        <dbReference type="Proteomes" id="UP000050482"/>
    </source>
</evidence>
<dbReference type="EMBL" id="LJCO01000051">
    <property type="protein sequence ID" value="KPV43430.1"/>
    <property type="molecule type" value="Genomic_DNA"/>
</dbReference>
<gene>
    <name evidence="9" type="ORF">AN477_12620</name>
</gene>
<dbReference type="PATRIC" id="fig|471514.4.peg.1617"/>
<evidence type="ECO:0000256" key="6">
    <source>
        <dbReference type="ARBA" id="ARBA00022989"/>
    </source>
</evidence>
<reference evidence="9 10" key="1">
    <citation type="submission" date="2015-09" db="EMBL/GenBank/DDBJ databases">
        <title>Draft genome sequence of Alicyclobacillus ferrooxydans DSM 22381.</title>
        <authorList>
            <person name="Hemp J."/>
        </authorList>
    </citation>
    <scope>NUCLEOTIDE SEQUENCE [LARGE SCALE GENOMIC DNA]</scope>
    <source>
        <strain evidence="9 10">TC-34</strain>
    </source>
</reference>
<sequence length="244" mass="25414">MAQILLISLLSGMSTPLGGWIVTAFPRLSSRWLSVILGMAAGIMLTVVITELMPSSVRTAGPRIFFVGVAIGWAFMVLTSYVVRRVSGDHDDGSAISHFRNMGWFITIAMALHDLPEGIAIGAGDAVHRELGAIIALAIAIHNIPEGMGIAAPLRLAGVSKSHILAITFFTGLVTPAGTLISLAFVHVSNQFLSLSLAFAAGAMLYVVAKNILPASLTENWGLAALGGGFGTGVMLLVSQVAGH</sequence>
<evidence type="ECO:0008006" key="11">
    <source>
        <dbReference type="Google" id="ProtNLM"/>
    </source>
</evidence>
<evidence type="ECO:0000256" key="4">
    <source>
        <dbReference type="ARBA" id="ARBA00022692"/>
    </source>
</evidence>
<keyword evidence="6 8" id="KW-1133">Transmembrane helix</keyword>
<feature type="transmembrane region" description="Helical" evidence="8">
    <location>
        <begin position="221"/>
        <end position="242"/>
    </location>
</feature>
<dbReference type="GO" id="GO:0005886">
    <property type="term" value="C:plasma membrane"/>
    <property type="evidence" value="ECO:0007669"/>
    <property type="project" value="UniProtKB-SubCell"/>
</dbReference>
<organism evidence="9 10">
    <name type="scientific">Alicyclobacillus ferrooxydans</name>
    <dbReference type="NCBI Taxonomy" id="471514"/>
    <lineage>
        <taxon>Bacteria</taxon>
        <taxon>Bacillati</taxon>
        <taxon>Bacillota</taxon>
        <taxon>Bacilli</taxon>
        <taxon>Bacillales</taxon>
        <taxon>Alicyclobacillaceae</taxon>
        <taxon>Alicyclobacillus</taxon>
    </lineage>
</organism>
<dbReference type="RefSeq" id="WP_054969523.1">
    <property type="nucleotide sequence ID" value="NZ_LJCO01000051.1"/>
</dbReference>
<dbReference type="Pfam" id="PF02535">
    <property type="entry name" value="Zip"/>
    <property type="match status" value="1"/>
</dbReference>
<feature type="transmembrane region" description="Helical" evidence="8">
    <location>
        <begin position="192"/>
        <end position="209"/>
    </location>
</feature>
<feature type="transmembrane region" description="Helical" evidence="8">
    <location>
        <begin position="164"/>
        <end position="186"/>
    </location>
</feature>
<feature type="transmembrane region" description="Helical" evidence="8">
    <location>
        <begin position="64"/>
        <end position="83"/>
    </location>
</feature>
<keyword evidence="4 8" id="KW-0812">Transmembrane</keyword>
<evidence type="ECO:0000256" key="2">
    <source>
        <dbReference type="ARBA" id="ARBA00006939"/>
    </source>
</evidence>
<dbReference type="Proteomes" id="UP000050482">
    <property type="component" value="Unassembled WGS sequence"/>
</dbReference>
<dbReference type="InterPro" id="IPR003689">
    <property type="entry name" value="ZIP"/>
</dbReference>
<evidence type="ECO:0000256" key="5">
    <source>
        <dbReference type="ARBA" id="ARBA00022833"/>
    </source>
</evidence>
<accession>A0A0P9CCR9</accession>
<keyword evidence="5" id="KW-0862">Zinc</keyword>
<keyword evidence="10" id="KW-1185">Reference proteome</keyword>
<comment type="caution">
    <text evidence="9">The sequence shown here is derived from an EMBL/GenBank/DDBJ whole genome shotgun (WGS) entry which is preliminary data.</text>
</comment>
<comment type="similarity">
    <text evidence="2">Belongs to the ZIP transporter (TC 2.A.5) family.</text>
</comment>
<dbReference type="STRING" id="471514.AN477_12620"/>
<dbReference type="GO" id="GO:0005385">
    <property type="term" value="F:zinc ion transmembrane transporter activity"/>
    <property type="evidence" value="ECO:0007669"/>
    <property type="project" value="TreeGrafter"/>
</dbReference>
<evidence type="ECO:0000256" key="8">
    <source>
        <dbReference type="SAM" id="Phobius"/>
    </source>
</evidence>
<keyword evidence="7 8" id="KW-0472">Membrane</keyword>
<comment type="subcellular location">
    <subcellularLocation>
        <location evidence="1">Cell membrane</location>
        <topology evidence="1">Multi-pass membrane protein</topology>
    </subcellularLocation>
</comment>
<evidence type="ECO:0000256" key="7">
    <source>
        <dbReference type="ARBA" id="ARBA00023136"/>
    </source>
</evidence>
<name>A0A0P9CCR9_9BACL</name>
<evidence type="ECO:0000313" key="9">
    <source>
        <dbReference type="EMBL" id="KPV43430.1"/>
    </source>
</evidence>
<evidence type="ECO:0000256" key="3">
    <source>
        <dbReference type="ARBA" id="ARBA00022475"/>
    </source>
</evidence>
<protein>
    <recommendedName>
        <fullName evidence="11">ZIP family metal transporter</fullName>
    </recommendedName>
</protein>
<dbReference type="PANTHER" id="PTHR11040:SF211">
    <property type="entry name" value="ZINC TRANSPORTER ZIP11"/>
    <property type="match status" value="1"/>
</dbReference>
<dbReference type="OrthoDB" id="9787346at2"/>
<keyword evidence="3" id="KW-1003">Cell membrane</keyword>
<proteinExistence type="inferred from homology"/>
<evidence type="ECO:0000256" key="1">
    <source>
        <dbReference type="ARBA" id="ARBA00004651"/>
    </source>
</evidence>